<feature type="domain" description="V-ATPase proteolipid subunit C-like" evidence="8">
    <location>
        <begin position="6"/>
        <end position="63"/>
    </location>
</feature>
<dbReference type="RefSeq" id="WP_204418253.1">
    <property type="nucleotide sequence ID" value="NZ_JAFBED010000008.1"/>
</dbReference>
<evidence type="ECO:0000256" key="1">
    <source>
        <dbReference type="ARBA" id="ARBA00004141"/>
    </source>
</evidence>
<dbReference type="EMBL" id="JAFBED010000008">
    <property type="protein sequence ID" value="MBM7621462.1"/>
    <property type="molecule type" value="Genomic_DNA"/>
</dbReference>
<dbReference type="InterPro" id="IPR035921">
    <property type="entry name" value="F/V-ATP_Csub_sf"/>
</dbReference>
<feature type="transmembrane region" description="Helical" evidence="7">
    <location>
        <begin position="6"/>
        <end position="22"/>
    </location>
</feature>
<comment type="caution">
    <text evidence="9">The sequence shown here is derived from an EMBL/GenBank/DDBJ whole genome shotgun (WGS) entry which is preliminary data.</text>
</comment>
<dbReference type="Gene3D" id="1.20.20.10">
    <property type="entry name" value="F1F0 ATP synthase subunit C"/>
    <property type="match status" value="1"/>
</dbReference>
<keyword evidence="5" id="KW-0406">Ion transport</keyword>
<keyword evidence="5" id="KW-0813">Transport</keyword>
<keyword evidence="2 7" id="KW-0812">Transmembrane</keyword>
<comment type="subcellular location">
    <subcellularLocation>
        <location evidence="1">Membrane</location>
        <topology evidence="1">Multi-pass membrane protein</topology>
    </subcellularLocation>
</comment>
<keyword evidence="6 7" id="KW-0472">Membrane</keyword>
<evidence type="ECO:0000256" key="6">
    <source>
        <dbReference type="ARBA" id="ARBA00023136"/>
    </source>
</evidence>
<evidence type="ECO:0000259" key="8">
    <source>
        <dbReference type="Pfam" id="PF00137"/>
    </source>
</evidence>
<protein>
    <submittedName>
        <fullName evidence="9">F0F1-type ATP synthase membrane subunit c/vacuolar-type H+-ATPase subunit K</fullName>
    </submittedName>
</protein>
<evidence type="ECO:0000256" key="5">
    <source>
        <dbReference type="ARBA" id="ARBA00023065"/>
    </source>
</evidence>
<evidence type="ECO:0000256" key="4">
    <source>
        <dbReference type="ARBA" id="ARBA00022989"/>
    </source>
</evidence>
<keyword evidence="10" id="KW-1185">Reference proteome</keyword>
<evidence type="ECO:0000256" key="7">
    <source>
        <dbReference type="SAM" id="Phobius"/>
    </source>
</evidence>
<evidence type="ECO:0000313" key="10">
    <source>
        <dbReference type="Proteomes" id="UP000737402"/>
    </source>
</evidence>
<dbReference type="InterPro" id="IPR038662">
    <property type="entry name" value="ATP_synth_F0_csu_sf"/>
</dbReference>
<evidence type="ECO:0000313" key="9">
    <source>
        <dbReference type="EMBL" id="MBM7621462.1"/>
    </source>
</evidence>
<dbReference type="InterPro" id="IPR002379">
    <property type="entry name" value="ATPase_proteolipid_c-like_dom"/>
</dbReference>
<feature type="transmembrane region" description="Helical" evidence="7">
    <location>
        <begin position="72"/>
        <end position="92"/>
    </location>
</feature>
<accession>A0ABS2P3C8</accession>
<reference evidence="9 10" key="1">
    <citation type="submission" date="2021-01" db="EMBL/GenBank/DDBJ databases">
        <title>Genomic Encyclopedia of Type Strains, Phase IV (KMG-IV): sequencing the most valuable type-strain genomes for metagenomic binning, comparative biology and taxonomic classification.</title>
        <authorList>
            <person name="Goeker M."/>
        </authorList>
    </citation>
    <scope>NUCLEOTIDE SEQUENCE [LARGE SCALE GENOMIC DNA]</scope>
    <source>
        <strain evidence="9 10">DSM 25879</strain>
    </source>
</reference>
<keyword evidence="4 7" id="KW-1133">Transmembrane helix</keyword>
<feature type="transmembrane region" description="Helical" evidence="7">
    <location>
        <begin position="43"/>
        <end position="66"/>
    </location>
</feature>
<gene>
    <name evidence="9" type="ORF">JOC95_003351</name>
</gene>
<dbReference type="Proteomes" id="UP000737402">
    <property type="component" value="Unassembled WGS sequence"/>
</dbReference>
<feature type="transmembrane region" description="Helical" evidence="7">
    <location>
        <begin position="113"/>
        <end position="132"/>
    </location>
</feature>
<evidence type="ECO:0000256" key="2">
    <source>
        <dbReference type="ARBA" id="ARBA00022692"/>
    </source>
</evidence>
<evidence type="ECO:0000256" key="3">
    <source>
        <dbReference type="ARBA" id="ARBA00022781"/>
    </source>
</evidence>
<keyword evidence="3" id="KW-0375">Hydrogen ion transport</keyword>
<name>A0ABS2P3C8_9BACI</name>
<dbReference type="SUPFAM" id="SSF81333">
    <property type="entry name" value="F1F0 ATP synthase subunit C"/>
    <property type="match status" value="1"/>
</dbReference>
<organism evidence="9 10">
    <name type="scientific">Sutcliffiella tianshenii</name>
    <dbReference type="NCBI Taxonomy" id="1463404"/>
    <lineage>
        <taxon>Bacteria</taxon>
        <taxon>Bacillati</taxon>
        <taxon>Bacillota</taxon>
        <taxon>Bacilli</taxon>
        <taxon>Bacillales</taxon>
        <taxon>Bacillaceae</taxon>
        <taxon>Sutcliffiella</taxon>
    </lineage>
</organism>
<sequence>MDAIYLFVIAAVVACFGIALLLRSSMESLAMNPENISNIQTRLFMFVAFIEALPIVLIVFGFMTLADSDADLIIPLVIVIVSVVINAILNLLKRNELVANYPEVKSTINSLFLVGNALMAAIPVVAIVAMFVR</sequence>
<proteinExistence type="predicted"/>
<dbReference type="Pfam" id="PF00137">
    <property type="entry name" value="ATP-synt_C"/>
    <property type="match status" value="1"/>
</dbReference>